<feature type="region of interest" description="Disordered" evidence="1">
    <location>
        <begin position="73"/>
        <end position="108"/>
    </location>
</feature>
<evidence type="ECO:0000313" key="2">
    <source>
        <dbReference type="EMBL" id="GFH21986.1"/>
    </source>
</evidence>
<sequence>MEAAALPSLASADALLLAFCPGSSPAGEPAAVAEQAALGLPPAKCPALAHANGGPAHPGLTVLSDTEMAAGAGPARAGAAGAGAAGAGAAGPGASSAPETTSKTSAPVAVGTQVLPSGLLVKAENYKSPGFLDSELFPLTPRSAQAYEALAAEFDRLAQLSNQAGQTRQAAARPPGQVPENQAEFISLPSYPHSLSGRGPAGGMVPTSQSRGGMQLLSPSDLLTSNGLEAVCLGVPAAAAAVRCSSPARG</sequence>
<proteinExistence type="predicted"/>
<gene>
    <name evidence="2" type="ORF">HaLaN_19380</name>
</gene>
<keyword evidence="3" id="KW-1185">Reference proteome</keyword>
<evidence type="ECO:0000256" key="1">
    <source>
        <dbReference type="SAM" id="MobiDB-lite"/>
    </source>
</evidence>
<comment type="caution">
    <text evidence="2">The sequence shown here is derived from an EMBL/GenBank/DDBJ whole genome shotgun (WGS) entry which is preliminary data.</text>
</comment>
<dbReference type="Proteomes" id="UP000485058">
    <property type="component" value="Unassembled WGS sequence"/>
</dbReference>
<reference evidence="2 3" key="1">
    <citation type="submission" date="2020-02" db="EMBL/GenBank/DDBJ databases">
        <title>Draft genome sequence of Haematococcus lacustris strain NIES-144.</title>
        <authorList>
            <person name="Morimoto D."/>
            <person name="Nakagawa S."/>
            <person name="Yoshida T."/>
            <person name="Sawayama S."/>
        </authorList>
    </citation>
    <scope>NUCLEOTIDE SEQUENCE [LARGE SCALE GENOMIC DNA]</scope>
    <source>
        <strain evidence="2 3">NIES-144</strain>
    </source>
</reference>
<protein>
    <submittedName>
        <fullName evidence="2">Uncharacterized protein</fullName>
    </submittedName>
</protein>
<evidence type="ECO:0000313" key="3">
    <source>
        <dbReference type="Proteomes" id="UP000485058"/>
    </source>
</evidence>
<dbReference type="AlphaFoldDB" id="A0A699ZTI0"/>
<feature type="compositionally biased region" description="Gly residues" evidence="1">
    <location>
        <begin position="80"/>
        <end position="91"/>
    </location>
</feature>
<name>A0A699ZTI0_HAELA</name>
<organism evidence="2 3">
    <name type="scientific">Haematococcus lacustris</name>
    <name type="common">Green alga</name>
    <name type="synonym">Haematococcus pluvialis</name>
    <dbReference type="NCBI Taxonomy" id="44745"/>
    <lineage>
        <taxon>Eukaryota</taxon>
        <taxon>Viridiplantae</taxon>
        <taxon>Chlorophyta</taxon>
        <taxon>core chlorophytes</taxon>
        <taxon>Chlorophyceae</taxon>
        <taxon>CS clade</taxon>
        <taxon>Chlamydomonadales</taxon>
        <taxon>Haematococcaceae</taxon>
        <taxon>Haematococcus</taxon>
    </lineage>
</organism>
<accession>A0A699ZTI0</accession>
<dbReference type="EMBL" id="BLLF01001944">
    <property type="protein sequence ID" value="GFH21986.1"/>
    <property type="molecule type" value="Genomic_DNA"/>
</dbReference>